<gene>
    <name evidence="2" type="ORF">G3KMM_00007</name>
</gene>
<evidence type="ECO:0008006" key="4">
    <source>
        <dbReference type="Google" id="ProtNLM"/>
    </source>
</evidence>
<name>A0ABY0FMS0_9BACT</name>
<keyword evidence="1" id="KW-0812">Transmembrane</keyword>
<dbReference type="EMBL" id="PRLL01000001">
    <property type="protein sequence ID" value="RYC73967.1"/>
    <property type="molecule type" value="Genomic_DNA"/>
</dbReference>
<evidence type="ECO:0000256" key="1">
    <source>
        <dbReference type="SAM" id="Phobius"/>
    </source>
</evidence>
<keyword evidence="1" id="KW-0472">Membrane</keyword>
<feature type="transmembrane region" description="Helical" evidence="1">
    <location>
        <begin position="90"/>
        <end position="117"/>
    </location>
</feature>
<keyword evidence="1" id="KW-1133">Transmembrane helix</keyword>
<feature type="transmembrane region" description="Helical" evidence="1">
    <location>
        <begin position="304"/>
        <end position="323"/>
    </location>
</feature>
<feature type="transmembrane region" description="Helical" evidence="1">
    <location>
        <begin position="152"/>
        <end position="171"/>
    </location>
</feature>
<reference evidence="2 3" key="2">
    <citation type="journal article" date="2020" name="Cell Rep.">
        <title>Acquisition and Adaptation of Ultra-small Parasitic Reduced Genome Bacteria to Mammalian Hosts.</title>
        <authorList>
            <person name="McLean J.S."/>
            <person name="Bor B."/>
            <person name="Kerns K.A."/>
            <person name="Liu Q."/>
            <person name="To T.T."/>
            <person name="Solden L."/>
            <person name="Hendrickson E.L."/>
            <person name="Wrighton K."/>
            <person name="Shi W."/>
            <person name="He X."/>
        </authorList>
    </citation>
    <scope>NUCLEOTIDE SEQUENCE [LARGE SCALE GENOMIC DNA]</scope>
    <source>
        <strain evidence="2 3">TM7_KMM_G3_1_HOT_351</strain>
    </source>
</reference>
<evidence type="ECO:0000313" key="3">
    <source>
        <dbReference type="Proteomes" id="UP001191004"/>
    </source>
</evidence>
<protein>
    <recommendedName>
        <fullName evidence="4">Glycosyltransferase RgtA/B/C/D-like domain-containing protein</fullName>
    </recommendedName>
</protein>
<keyword evidence="3" id="KW-1185">Reference proteome</keyword>
<comment type="caution">
    <text evidence="2">The sequence shown here is derived from an EMBL/GenBank/DDBJ whole genome shotgun (WGS) entry which is preliminary data.</text>
</comment>
<feature type="transmembrane region" description="Helical" evidence="1">
    <location>
        <begin position="183"/>
        <end position="210"/>
    </location>
</feature>
<reference evidence="2 3" key="1">
    <citation type="journal article" date="2018" name="bioRxiv">
        <title>Evidence of independent acquisition and adaption of ultra-small bacteria to human hosts across the highly diverse yet reduced genomes of the phylum Saccharibacteria.</title>
        <authorList>
            <person name="McLean J.S."/>
            <person name="Bor B."/>
            <person name="To T.T."/>
            <person name="Liu Q."/>
            <person name="Kearns K.A."/>
            <person name="Solden L.M."/>
            <person name="Wrighton K.C."/>
            <person name="He X."/>
            <person name="Shi W."/>
        </authorList>
    </citation>
    <scope>NUCLEOTIDE SEQUENCE [LARGE SCALE GENOMIC DNA]</scope>
    <source>
        <strain evidence="2 3">TM7_KMM_G3_1_HOT_351</strain>
    </source>
</reference>
<feature type="transmembrane region" description="Helical" evidence="1">
    <location>
        <begin position="457"/>
        <end position="478"/>
    </location>
</feature>
<organism evidence="2 3">
    <name type="scientific">Candidatus Nanosyncoccus nanoralicus</name>
    <dbReference type="NCBI Taxonomy" id="2171996"/>
    <lineage>
        <taxon>Bacteria</taxon>
        <taxon>Candidatus Saccharimonadota</taxon>
        <taxon>Candidatus Nanosyncoccalia</taxon>
        <taxon>Candidatus Nanosyncoccales</taxon>
        <taxon>Candidatus Nanosyncoccaceae</taxon>
        <taxon>Candidatus Nanosyncoccus</taxon>
    </lineage>
</organism>
<feature type="transmembrane region" description="Helical" evidence="1">
    <location>
        <begin position="335"/>
        <end position="353"/>
    </location>
</feature>
<feature type="transmembrane region" description="Helical" evidence="1">
    <location>
        <begin position="430"/>
        <end position="450"/>
    </location>
</feature>
<feature type="transmembrane region" description="Helical" evidence="1">
    <location>
        <begin position="399"/>
        <end position="418"/>
    </location>
</feature>
<dbReference type="Proteomes" id="UP001191004">
    <property type="component" value="Unassembled WGS sequence"/>
</dbReference>
<feature type="transmembrane region" description="Helical" evidence="1">
    <location>
        <begin position="21"/>
        <end position="43"/>
    </location>
</feature>
<feature type="transmembrane region" description="Helical" evidence="1">
    <location>
        <begin position="222"/>
        <end position="239"/>
    </location>
</feature>
<proteinExistence type="predicted"/>
<evidence type="ECO:0000313" key="2">
    <source>
        <dbReference type="EMBL" id="RYC73967.1"/>
    </source>
</evidence>
<feature type="transmembrane region" description="Helical" evidence="1">
    <location>
        <begin position="359"/>
        <end position="378"/>
    </location>
</feature>
<accession>A0ABY0FMS0</accession>
<sequence length="918" mass="106048">MKELKMKIKDFLTSHGDKIKEFLKIFTVVFALNLFLLSFVNLITNGTETDVFYGGDTPRVLQDMTMQEGLHYRTSVHPLFVILTQPFVRILGRVTGVIVAAVIFEAAVGALSATLFYRLIQKLGASKKTGLLATVILVLSFTQVSFNSIFETYVFSQFGLMVMWVIAAGLIDKKLELKDYALLVIAGIFSLAFTLTNIVQFLILLSIIIFLNKNVKCKFIKFSSILLVVLSITVMLADVQKAFWPSANNFFTSSINGFVLDKNSEEFTYIERTWSAKRVIFQMNTSFVYQFGLLGGLILEKSNLINMLGLVCFGLFSLINLYYFFTKRKIFKEKIYFALLSAYGFNFVLHIFYNPYESFLYVLHYNFLIIAILFYIFTHLDEKTKFLNYVRDFFVKYKIQTMTTYIFLQVIGIIKYLQEVHAKFGFKATMPKYILILIVLSLVIFAAVVIRKVKLKVVAGVVIVIVSLVGWVSFSGYLNNREIKNVEALDRAGVDYKPFLRNDFTKQMTNELAEYLYELDVPLRAQTYFIQKYEISHKKNSDFFSFGMGDRKKLIYKKGKLIDLQTKQTVRSFDFTHEMIIPNMYTVLLLDQAGKITRIYEDETGVHIEKGRMARIWEDWNNYNQWEDDRLNNRETKLVENITTETISTSKNKINLPNFEESKVGRILKVLHQEILVNINQGKPRTTLMAKTNESGLYREGMMAAMVLEETKNTWLFENWMKQIGSIYDCRNKLEKNEPKCVESADNPGQLLYLLGAITNNRQDLINKIRTEVKQKAIDGEFTGKVDEEEMGYYPTALLINGGRKNRIELGYDFNLGKPDKYLGLTWWLNDYKEAKHGNIVDPMHPAKEWASVHQEPGHYGLTTILDEAYPLTFDGELTEAEAEEQKLINEHYSHEKGPRLSSIWHASEMFLMLNNRE</sequence>